<dbReference type="EMBL" id="CM042038">
    <property type="protein sequence ID" value="KAI3731952.1"/>
    <property type="molecule type" value="Genomic_DNA"/>
</dbReference>
<protein>
    <submittedName>
        <fullName evidence="1">Uncharacterized protein</fullName>
    </submittedName>
</protein>
<reference evidence="2" key="1">
    <citation type="journal article" date="2022" name="Mol. Ecol. Resour.">
        <title>The genomes of chicory, endive, great burdock and yacon provide insights into Asteraceae palaeo-polyploidization history and plant inulin production.</title>
        <authorList>
            <person name="Fan W."/>
            <person name="Wang S."/>
            <person name="Wang H."/>
            <person name="Wang A."/>
            <person name="Jiang F."/>
            <person name="Liu H."/>
            <person name="Zhao H."/>
            <person name="Xu D."/>
            <person name="Zhang Y."/>
        </authorList>
    </citation>
    <scope>NUCLEOTIDE SEQUENCE [LARGE SCALE GENOMIC DNA]</scope>
    <source>
        <strain evidence="2">cv. Yunnan</strain>
    </source>
</reference>
<organism evidence="1 2">
    <name type="scientific">Smallanthus sonchifolius</name>
    <dbReference type="NCBI Taxonomy" id="185202"/>
    <lineage>
        <taxon>Eukaryota</taxon>
        <taxon>Viridiplantae</taxon>
        <taxon>Streptophyta</taxon>
        <taxon>Embryophyta</taxon>
        <taxon>Tracheophyta</taxon>
        <taxon>Spermatophyta</taxon>
        <taxon>Magnoliopsida</taxon>
        <taxon>eudicotyledons</taxon>
        <taxon>Gunneridae</taxon>
        <taxon>Pentapetalae</taxon>
        <taxon>asterids</taxon>
        <taxon>campanulids</taxon>
        <taxon>Asterales</taxon>
        <taxon>Asteraceae</taxon>
        <taxon>Asteroideae</taxon>
        <taxon>Heliantheae alliance</taxon>
        <taxon>Millerieae</taxon>
        <taxon>Smallanthus</taxon>
    </lineage>
</organism>
<sequence length="97" mass="11051">MVHDSCLQDFRASIIDSDSLSNFTIPIQINQSMNPYVTEGIILGIKDEMNHGYFAGMAELKERSRKIAIANEVIIQGMEDGKCVAEDHMYRNMNYYV</sequence>
<evidence type="ECO:0000313" key="2">
    <source>
        <dbReference type="Proteomes" id="UP001056120"/>
    </source>
</evidence>
<proteinExistence type="predicted"/>
<gene>
    <name evidence="1" type="ORF">L1987_63145</name>
</gene>
<accession>A0ACB9CCR9</accession>
<keyword evidence="2" id="KW-1185">Reference proteome</keyword>
<evidence type="ECO:0000313" key="1">
    <source>
        <dbReference type="EMBL" id="KAI3731952.1"/>
    </source>
</evidence>
<dbReference type="Proteomes" id="UP001056120">
    <property type="component" value="Linkage Group LG21"/>
</dbReference>
<comment type="caution">
    <text evidence="1">The sequence shown here is derived from an EMBL/GenBank/DDBJ whole genome shotgun (WGS) entry which is preliminary data.</text>
</comment>
<name>A0ACB9CCR9_9ASTR</name>
<reference evidence="1 2" key="2">
    <citation type="journal article" date="2022" name="Mol. Ecol. Resour.">
        <title>The genomes of chicory, endive, great burdock and yacon provide insights into Asteraceae paleo-polyploidization history and plant inulin production.</title>
        <authorList>
            <person name="Fan W."/>
            <person name="Wang S."/>
            <person name="Wang H."/>
            <person name="Wang A."/>
            <person name="Jiang F."/>
            <person name="Liu H."/>
            <person name="Zhao H."/>
            <person name="Xu D."/>
            <person name="Zhang Y."/>
        </authorList>
    </citation>
    <scope>NUCLEOTIDE SEQUENCE [LARGE SCALE GENOMIC DNA]</scope>
    <source>
        <strain evidence="2">cv. Yunnan</strain>
        <tissue evidence="1">Leaves</tissue>
    </source>
</reference>